<protein>
    <submittedName>
        <fullName evidence="2">Uncharacterized protein</fullName>
    </submittedName>
</protein>
<organism evidence="1 2">
    <name type="scientific">Steinernema glaseri</name>
    <dbReference type="NCBI Taxonomy" id="37863"/>
    <lineage>
        <taxon>Eukaryota</taxon>
        <taxon>Metazoa</taxon>
        <taxon>Ecdysozoa</taxon>
        <taxon>Nematoda</taxon>
        <taxon>Chromadorea</taxon>
        <taxon>Rhabditida</taxon>
        <taxon>Tylenchina</taxon>
        <taxon>Panagrolaimomorpha</taxon>
        <taxon>Strongyloidoidea</taxon>
        <taxon>Steinernematidae</taxon>
        <taxon>Steinernema</taxon>
    </lineage>
</organism>
<evidence type="ECO:0000313" key="1">
    <source>
        <dbReference type="Proteomes" id="UP000095287"/>
    </source>
</evidence>
<dbReference type="Proteomes" id="UP000095287">
    <property type="component" value="Unplaced"/>
</dbReference>
<dbReference type="WBParaSite" id="L893_g3605.t1">
    <property type="protein sequence ID" value="L893_g3605.t1"/>
    <property type="gene ID" value="L893_g3605"/>
</dbReference>
<keyword evidence="1" id="KW-1185">Reference proteome</keyword>
<dbReference type="AlphaFoldDB" id="A0A1I8A9Z6"/>
<sequence>MFPNQLSSINLVNGDNWDNRITDAGHRSEGKTPKEAETSGIARIAQLMKRLRTNCTLPVSRSERLDSVESTESSRAIQLRDRRESFAVGNLMTHLNVTL</sequence>
<reference evidence="2" key="1">
    <citation type="submission" date="2016-11" db="UniProtKB">
        <authorList>
            <consortium name="WormBaseParasite"/>
        </authorList>
    </citation>
    <scope>IDENTIFICATION</scope>
</reference>
<accession>A0A1I8A9Z6</accession>
<evidence type="ECO:0000313" key="2">
    <source>
        <dbReference type="WBParaSite" id="L893_g3605.t1"/>
    </source>
</evidence>
<name>A0A1I8A9Z6_9BILA</name>
<proteinExistence type="predicted"/>